<feature type="compositionally biased region" description="Low complexity" evidence="5">
    <location>
        <begin position="51"/>
        <end position="81"/>
    </location>
</feature>
<proteinExistence type="predicted"/>
<dbReference type="EMBL" id="BNJQ01000042">
    <property type="protein sequence ID" value="GHP12445.1"/>
    <property type="molecule type" value="Genomic_DNA"/>
</dbReference>
<feature type="compositionally biased region" description="Acidic residues" evidence="5">
    <location>
        <begin position="37"/>
        <end position="49"/>
    </location>
</feature>
<evidence type="ECO:0000256" key="6">
    <source>
        <dbReference type="SAM" id="Phobius"/>
    </source>
</evidence>
<feature type="transmembrane region" description="Helical" evidence="6">
    <location>
        <begin position="88"/>
        <end position="109"/>
    </location>
</feature>
<feature type="domain" description="MYND-type" evidence="7">
    <location>
        <begin position="233"/>
        <end position="273"/>
    </location>
</feature>
<dbReference type="Proteomes" id="UP000660262">
    <property type="component" value="Unassembled WGS sequence"/>
</dbReference>
<organism evidence="8 9">
    <name type="scientific">Pycnococcus provasolii</name>
    <dbReference type="NCBI Taxonomy" id="41880"/>
    <lineage>
        <taxon>Eukaryota</taxon>
        <taxon>Viridiplantae</taxon>
        <taxon>Chlorophyta</taxon>
        <taxon>Pseudoscourfieldiophyceae</taxon>
        <taxon>Pseudoscourfieldiales</taxon>
        <taxon>Pycnococcaceae</taxon>
        <taxon>Pycnococcus</taxon>
    </lineage>
</organism>
<keyword evidence="2 4" id="KW-0863">Zinc-finger</keyword>
<dbReference type="GO" id="GO:0008270">
    <property type="term" value="F:zinc ion binding"/>
    <property type="evidence" value="ECO:0007669"/>
    <property type="project" value="UniProtKB-KW"/>
</dbReference>
<feature type="region of interest" description="Disordered" evidence="5">
    <location>
        <begin position="21"/>
        <end position="81"/>
    </location>
</feature>
<dbReference type="Gene3D" id="6.10.140.2220">
    <property type="match status" value="1"/>
</dbReference>
<keyword evidence="9" id="KW-1185">Reference proteome</keyword>
<feature type="compositionally biased region" description="Low complexity" evidence="5">
    <location>
        <begin position="191"/>
        <end position="212"/>
    </location>
</feature>
<keyword evidence="6" id="KW-1133">Transmembrane helix</keyword>
<keyword evidence="1" id="KW-0479">Metal-binding</keyword>
<evidence type="ECO:0000313" key="9">
    <source>
        <dbReference type="Proteomes" id="UP000660262"/>
    </source>
</evidence>
<keyword evidence="6" id="KW-0472">Membrane</keyword>
<sequence>MADSDSSGVISSAVELGGVVEDLVEPSDSSHGVGVVDDSDDDEINEPEEPLAPSSPSLAKSSSSSSSSELASSGSVKSSMSSVNSSALVVNLLGSVIIMGFAFAISHAWKLRRERRGENKTSAKRLAARSSKNLANKDKDKKKVDDKEKEKAAEKQKEKAPPPAPVPKEANKPEPAAAAPPASAPKPAAPAAPKTATQTTAPKPAAPAAPKTATQEVFGGFGVFTPSGVKKSCLFCGDDNPETHLLRCSVCKSVYFCSRACQRAAWPTHKAECNAKK</sequence>
<evidence type="ECO:0000256" key="4">
    <source>
        <dbReference type="PROSITE-ProRule" id="PRU00134"/>
    </source>
</evidence>
<reference evidence="8" key="1">
    <citation type="submission" date="2020-10" db="EMBL/GenBank/DDBJ databases">
        <title>Unveiling of a novel bifunctional photoreceptor, Dualchrome1, isolated from a cosmopolitan green alga.</title>
        <authorList>
            <person name="Suzuki S."/>
            <person name="Kawachi M."/>
        </authorList>
    </citation>
    <scope>NUCLEOTIDE SEQUENCE</scope>
    <source>
        <strain evidence="8">NIES 2893</strain>
    </source>
</reference>
<dbReference type="OrthoDB" id="568418at2759"/>
<feature type="compositionally biased region" description="Basic and acidic residues" evidence="5">
    <location>
        <begin position="135"/>
        <end position="160"/>
    </location>
</feature>
<evidence type="ECO:0000259" key="7">
    <source>
        <dbReference type="PROSITE" id="PS50865"/>
    </source>
</evidence>
<dbReference type="Pfam" id="PF01753">
    <property type="entry name" value="zf-MYND"/>
    <property type="match status" value="1"/>
</dbReference>
<keyword evidence="3" id="KW-0862">Zinc</keyword>
<name>A0A830I0R3_9CHLO</name>
<accession>A0A830I0R3</accession>
<gene>
    <name evidence="8" type="ORF">PPROV_001117300</name>
</gene>
<evidence type="ECO:0000256" key="3">
    <source>
        <dbReference type="ARBA" id="ARBA00022833"/>
    </source>
</evidence>
<keyword evidence="6" id="KW-0812">Transmembrane</keyword>
<dbReference type="SUPFAM" id="SSF144232">
    <property type="entry name" value="HIT/MYND zinc finger-like"/>
    <property type="match status" value="1"/>
</dbReference>
<feature type="region of interest" description="Disordered" evidence="5">
    <location>
        <begin position="114"/>
        <end position="212"/>
    </location>
</feature>
<dbReference type="AlphaFoldDB" id="A0A830I0R3"/>
<dbReference type="PROSITE" id="PS50865">
    <property type="entry name" value="ZF_MYND_2"/>
    <property type="match status" value="1"/>
</dbReference>
<evidence type="ECO:0000256" key="1">
    <source>
        <dbReference type="ARBA" id="ARBA00022723"/>
    </source>
</evidence>
<protein>
    <recommendedName>
        <fullName evidence="7">MYND-type domain-containing protein</fullName>
    </recommendedName>
</protein>
<evidence type="ECO:0000313" key="8">
    <source>
        <dbReference type="EMBL" id="GHP12445.1"/>
    </source>
</evidence>
<evidence type="ECO:0000256" key="2">
    <source>
        <dbReference type="ARBA" id="ARBA00022771"/>
    </source>
</evidence>
<evidence type="ECO:0000256" key="5">
    <source>
        <dbReference type="SAM" id="MobiDB-lite"/>
    </source>
</evidence>
<dbReference type="PROSITE" id="PS01360">
    <property type="entry name" value="ZF_MYND_1"/>
    <property type="match status" value="1"/>
</dbReference>
<dbReference type="InterPro" id="IPR002893">
    <property type="entry name" value="Znf_MYND"/>
</dbReference>
<comment type="caution">
    <text evidence="8">The sequence shown here is derived from an EMBL/GenBank/DDBJ whole genome shotgun (WGS) entry which is preliminary data.</text>
</comment>
<feature type="compositionally biased region" description="Low complexity" evidence="5">
    <location>
        <begin position="21"/>
        <end position="36"/>
    </location>
</feature>